<name>A0ABD0KAQ2_9CAEN</name>
<accession>A0ABD0KAQ2</accession>
<feature type="region of interest" description="Disordered" evidence="1">
    <location>
        <begin position="1"/>
        <end position="23"/>
    </location>
</feature>
<evidence type="ECO:0000256" key="1">
    <source>
        <dbReference type="SAM" id="MobiDB-lite"/>
    </source>
</evidence>
<evidence type="ECO:0000313" key="2">
    <source>
        <dbReference type="EMBL" id="KAK7484056.1"/>
    </source>
</evidence>
<reference evidence="2 3" key="1">
    <citation type="journal article" date="2023" name="Sci. Data">
        <title>Genome assembly of the Korean intertidal mud-creeper Batillaria attramentaria.</title>
        <authorList>
            <person name="Patra A.K."/>
            <person name="Ho P.T."/>
            <person name="Jun S."/>
            <person name="Lee S.J."/>
            <person name="Kim Y."/>
            <person name="Won Y.J."/>
        </authorList>
    </citation>
    <scope>NUCLEOTIDE SEQUENCE [LARGE SCALE GENOMIC DNA]</scope>
    <source>
        <strain evidence="2">Wonlab-2016</strain>
    </source>
</reference>
<proteinExistence type="predicted"/>
<sequence>LAPAKDAKASGRRDGKSAAKTDPHKTLHWQIMSCFYRLNPFTAPRDVVVRRTCTDKHKLDSFPPACLESPS</sequence>
<dbReference type="Proteomes" id="UP001519460">
    <property type="component" value="Unassembled WGS sequence"/>
</dbReference>
<dbReference type="AlphaFoldDB" id="A0ABD0KAQ2"/>
<protein>
    <submittedName>
        <fullName evidence="2">Uncharacterized protein</fullName>
    </submittedName>
</protein>
<dbReference type="EMBL" id="JACVVK020000216">
    <property type="protein sequence ID" value="KAK7484056.1"/>
    <property type="molecule type" value="Genomic_DNA"/>
</dbReference>
<feature type="non-terminal residue" evidence="2">
    <location>
        <position position="1"/>
    </location>
</feature>
<keyword evidence="3" id="KW-1185">Reference proteome</keyword>
<comment type="caution">
    <text evidence="2">The sequence shown here is derived from an EMBL/GenBank/DDBJ whole genome shotgun (WGS) entry which is preliminary data.</text>
</comment>
<organism evidence="2 3">
    <name type="scientific">Batillaria attramentaria</name>
    <dbReference type="NCBI Taxonomy" id="370345"/>
    <lineage>
        <taxon>Eukaryota</taxon>
        <taxon>Metazoa</taxon>
        <taxon>Spiralia</taxon>
        <taxon>Lophotrochozoa</taxon>
        <taxon>Mollusca</taxon>
        <taxon>Gastropoda</taxon>
        <taxon>Caenogastropoda</taxon>
        <taxon>Sorbeoconcha</taxon>
        <taxon>Cerithioidea</taxon>
        <taxon>Batillariidae</taxon>
        <taxon>Batillaria</taxon>
    </lineage>
</organism>
<gene>
    <name evidence="2" type="ORF">BaRGS_00024668</name>
</gene>
<evidence type="ECO:0000313" key="3">
    <source>
        <dbReference type="Proteomes" id="UP001519460"/>
    </source>
</evidence>